<dbReference type="EMBL" id="JAEKNS010000124">
    <property type="protein sequence ID" value="MBJ7595532.1"/>
    <property type="molecule type" value="Genomic_DNA"/>
</dbReference>
<name>A0A2W5Z9Z2_9BACT</name>
<dbReference type="GO" id="GO:0005524">
    <property type="term" value="F:ATP binding"/>
    <property type="evidence" value="ECO:0007669"/>
    <property type="project" value="UniProtKB-UniRule"/>
</dbReference>
<dbReference type="InterPro" id="IPR052032">
    <property type="entry name" value="ATP-dep_AA_Ligase"/>
</dbReference>
<dbReference type="PROSITE" id="PS50975">
    <property type="entry name" value="ATP_GRASP"/>
    <property type="match status" value="1"/>
</dbReference>
<dbReference type="GO" id="GO:0046872">
    <property type="term" value="F:metal ion binding"/>
    <property type="evidence" value="ECO:0007669"/>
    <property type="project" value="InterPro"/>
</dbReference>
<dbReference type="Proteomes" id="UP000606991">
    <property type="component" value="Unassembled WGS sequence"/>
</dbReference>
<keyword evidence="2 4" id="KW-0547">Nucleotide-binding</keyword>
<dbReference type="Gene3D" id="3.30.1490.20">
    <property type="entry name" value="ATP-grasp fold, A domain"/>
    <property type="match status" value="1"/>
</dbReference>
<protein>
    <submittedName>
        <fullName evidence="6">ATP-grasp domain-containing protein</fullName>
    </submittedName>
</protein>
<dbReference type="Gene3D" id="3.30.470.20">
    <property type="entry name" value="ATP-grasp fold, B domain"/>
    <property type="match status" value="1"/>
</dbReference>
<evidence type="ECO:0000256" key="1">
    <source>
        <dbReference type="ARBA" id="ARBA00022598"/>
    </source>
</evidence>
<keyword evidence="1" id="KW-0436">Ligase</keyword>
<accession>A0A934K1G1</accession>
<evidence type="ECO:0000313" key="9">
    <source>
        <dbReference type="Proteomes" id="UP000606991"/>
    </source>
</evidence>
<evidence type="ECO:0000313" key="7">
    <source>
        <dbReference type="EMBL" id="PZR82103.1"/>
    </source>
</evidence>
<reference evidence="6 9" key="3">
    <citation type="submission" date="2020-10" db="EMBL/GenBank/DDBJ databases">
        <title>Ca. Dormibacterota MAGs.</title>
        <authorList>
            <person name="Montgomery K."/>
        </authorList>
    </citation>
    <scope>NUCLEOTIDE SEQUENCE [LARGE SCALE GENOMIC DNA]</scope>
    <source>
        <strain evidence="6">SC8812_S17_18</strain>
    </source>
</reference>
<evidence type="ECO:0000256" key="4">
    <source>
        <dbReference type="PROSITE-ProRule" id="PRU00409"/>
    </source>
</evidence>
<reference evidence="7" key="2">
    <citation type="submission" date="2018-05" db="EMBL/GenBank/DDBJ databases">
        <authorList>
            <person name="Ferrari B."/>
        </authorList>
    </citation>
    <scope>NUCLEOTIDE SEQUENCE</scope>
    <source>
        <strain evidence="7">RRmetagenome_bin12</strain>
    </source>
</reference>
<evidence type="ECO:0000313" key="8">
    <source>
        <dbReference type="Proteomes" id="UP000248724"/>
    </source>
</evidence>
<comment type="caution">
    <text evidence="7">The sequence shown here is derived from an EMBL/GenBank/DDBJ whole genome shotgun (WGS) entry which is preliminary data.</text>
</comment>
<dbReference type="InterPro" id="IPR011761">
    <property type="entry name" value="ATP-grasp"/>
</dbReference>
<evidence type="ECO:0000256" key="2">
    <source>
        <dbReference type="ARBA" id="ARBA00022741"/>
    </source>
</evidence>
<gene>
    <name evidence="7" type="ORF">DLM65_04550</name>
    <name evidence="6" type="ORF">JF886_11870</name>
</gene>
<organism evidence="7 8">
    <name type="scientific">Candidatus Aeolococcus gillhamiae</name>
    <dbReference type="NCBI Taxonomy" id="3127015"/>
    <lineage>
        <taxon>Bacteria</taxon>
        <taxon>Bacillati</taxon>
        <taxon>Candidatus Dormiibacterota</taxon>
        <taxon>Candidatus Dormibacteria</taxon>
        <taxon>Candidatus Aeolococcales</taxon>
        <taxon>Candidatus Aeolococcaceae</taxon>
        <taxon>Candidatus Aeolococcus</taxon>
    </lineage>
</organism>
<feature type="domain" description="ATP-grasp" evidence="5">
    <location>
        <begin position="112"/>
        <end position="306"/>
    </location>
</feature>
<sequence>MISPGYPAEMPFFVRGLAAAGARVIGLGDQPVDALPHLARDNLAAYWQIPSFGDEHGIVDDIIRRAGDIDIDGVESLWEPTMVLAARLREALGVAGMTVEQTIPFRDKEAMKRVLDDADIRTPRHRSTTTIAGVREAAVAIGFPIIVKPIAGAGSSDTYRVDDQAALEEVLPRLGNVPELSVEEFVDGEEFTFDTICANGAVLYENISWYRPRPLIARSLEWISPITLALRDPTVDHLAGGRAMGHAVLDALRFRDGFTHMEWYRTFDGEVVFGEIGARPPGARTVDVMNYTCDTDLYTRWAEAVVLGHFTQPVVRSYNAAAVMKRAQGQGPIRAIEGLGRLLSEFGDSVTSVDLLPIGAHRRDWRQTLLSDGWVMVRHPELASCIEIADRFASDLQIYAG</sequence>
<accession>A0A2W5Z9Z2</accession>
<evidence type="ECO:0000256" key="3">
    <source>
        <dbReference type="ARBA" id="ARBA00022840"/>
    </source>
</evidence>
<evidence type="ECO:0000259" key="5">
    <source>
        <dbReference type="PROSITE" id="PS50975"/>
    </source>
</evidence>
<dbReference type="GO" id="GO:0016874">
    <property type="term" value="F:ligase activity"/>
    <property type="evidence" value="ECO:0007669"/>
    <property type="project" value="UniProtKB-KW"/>
</dbReference>
<dbReference type="Gene3D" id="3.40.50.20">
    <property type="match status" value="1"/>
</dbReference>
<evidence type="ECO:0000313" key="6">
    <source>
        <dbReference type="EMBL" id="MBJ7595532.1"/>
    </source>
</evidence>
<dbReference type="EMBL" id="QHBU01000082">
    <property type="protein sequence ID" value="PZR82103.1"/>
    <property type="molecule type" value="Genomic_DNA"/>
</dbReference>
<reference evidence="7 8" key="1">
    <citation type="journal article" date="2017" name="Nature">
        <title>Atmospheric trace gases support primary production in Antarctic desert surface soil.</title>
        <authorList>
            <person name="Ji M."/>
            <person name="Greening C."/>
            <person name="Vanwonterghem I."/>
            <person name="Carere C.R."/>
            <person name="Bay S.K."/>
            <person name="Steen J.A."/>
            <person name="Montgomery K."/>
            <person name="Lines T."/>
            <person name="Beardall J."/>
            <person name="van Dorst J."/>
            <person name="Snape I."/>
            <person name="Stott M.B."/>
            <person name="Hugenholtz P."/>
            <person name="Ferrari B.C."/>
        </authorList>
    </citation>
    <scope>NUCLEOTIDE SEQUENCE [LARGE SCALE GENOMIC DNA]</scope>
    <source>
        <strain evidence="7">RRmetagenome_bin12</strain>
    </source>
</reference>
<proteinExistence type="predicted"/>
<dbReference type="SUPFAM" id="SSF56059">
    <property type="entry name" value="Glutathione synthetase ATP-binding domain-like"/>
    <property type="match status" value="1"/>
</dbReference>
<dbReference type="Proteomes" id="UP000248724">
    <property type="component" value="Unassembled WGS sequence"/>
</dbReference>
<dbReference type="InterPro" id="IPR013815">
    <property type="entry name" value="ATP_grasp_subdomain_1"/>
</dbReference>
<dbReference type="AlphaFoldDB" id="A0A2W5Z9Z2"/>
<keyword evidence="3 4" id="KW-0067">ATP-binding</keyword>
<dbReference type="PANTHER" id="PTHR43585">
    <property type="entry name" value="FUMIPYRROLE BIOSYNTHESIS PROTEIN C"/>
    <property type="match status" value="1"/>
</dbReference>
<dbReference type="PANTHER" id="PTHR43585:SF2">
    <property type="entry name" value="ATP-GRASP ENZYME FSQD"/>
    <property type="match status" value="1"/>
</dbReference>
<dbReference type="Pfam" id="PF02655">
    <property type="entry name" value="ATP-grasp_3"/>
    <property type="match status" value="1"/>
</dbReference>
<dbReference type="InterPro" id="IPR003806">
    <property type="entry name" value="ATP-grasp_PylC-type"/>
</dbReference>